<reference evidence="4" key="1">
    <citation type="submission" date="2023-10" db="EMBL/GenBank/DDBJ databases">
        <title>Rapid discrimination of Bifidobacterium longum Subspecies based on MALDI-TOF MS and Machine Learning.</title>
        <authorList>
            <person name="Chen J."/>
        </authorList>
    </citation>
    <scope>NUCLEOTIDE SEQUENCE</scope>
    <source>
        <strain evidence="4">YGMCC0039</strain>
    </source>
</reference>
<dbReference type="Pfam" id="PF00498">
    <property type="entry name" value="FHA"/>
    <property type="match status" value="1"/>
</dbReference>
<dbReference type="EMBL" id="JAWLRA010000017">
    <property type="protein sequence ID" value="MDW3126568.1"/>
    <property type="molecule type" value="Genomic_DNA"/>
</dbReference>
<evidence type="ECO:0000259" key="3">
    <source>
        <dbReference type="PROSITE" id="PS50006"/>
    </source>
</evidence>
<dbReference type="AlphaFoldDB" id="A0AB35SAC5"/>
<evidence type="ECO:0000256" key="1">
    <source>
        <dbReference type="ARBA" id="ARBA00022553"/>
    </source>
</evidence>
<proteinExistence type="predicted"/>
<feature type="domain" description="FHA" evidence="3">
    <location>
        <begin position="406"/>
        <end position="457"/>
    </location>
</feature>
<dbReference type="Proteomes" id="UP001277803">
    <property type="component" value="Unassembled WGS sequence"/>
</dbReference>
<comment type="caution">
    <text evidence="4">The sequence shown here is derived from an EMBL/GenBank/DDBJ whole genome shotgun (WGS) entry which is preliminary data.</text>
</comment>
<dbReference type="Gene3D" id="2.60.200.20">
    <property type="match status" value="1"/>
</dbReference>
<evidence type="ECO:0000313" key="5">
    <source>
        <dbReference type="Proteomes" id="UP001277803"/>
    </source>
</evidence>
<dbReference type="InterPro" id="IPR000253">
    <property type="entry name" value="FHA_dom"/>
</dbReference>
<dbReference type="SMART" id="SM00240">
    <property type="entry name" value="FHA"/>
    <property type="match status" value="1"/>
</dbReference>
<dbReference type="RefSeq" id="WP_186289886.1">
    <property type="nucleotide sequence ID" value="NZ_CACRSV010000008.1"/>
</dbReference>
<evidence type="ECO:0000313" key="4">
    <source>
        <dbReference type="EMBL" id="MDW3126568.1"/>
    </source>
</evidence>
<name>A0AB35SAC5_BIFLN</name>
<feature type="compositionally biased region" description="Low complexity" evidence="2">
    <location>
        <begin position="212"/>
        <end position="246"/>
    </location>
</feature>
<gene>
    <name evidence="4" type="ORF">RS890_05575</name>
</gene>
<evidence type="ECO:0000256" key="2">
    <source>
        <dbReference type="SAM" id="MobiDB-lite"/>
    </source>
</evidence>
<dbReference type="CDD" id="cd00060">
    <property type="entry name" value="FHA"/>
    <property type="match status" value="1"/>
</dbReference>
<protein>
    <submittedName>
        <fullName evidence="4">FHA domain-containing protein</fullName>
    </submittedName>
</protein>
<dbReference type="SUPFAM" id="SSF49879">
    <property type="entry name" value="SMAD/FHA domain"/>
    <property type="match status" value="1"/>
</dbReference>
<keyword evidence="1" id="KW-0597">Phosphoprotein</keyword>
<dbReference type="InterPro" id="IPR008984">
    <property type="entry name" value="SMAD_FHA_dom_sf"/>
</dbReference>
<dbReference type="PROSITE" id="PS50006">
    <property type="entry name" value="FHA_DOMAIN"/>
    <property type="match status" value="1"/>
</dbReference>
<feature type="region of interest" description="Disordered" evidence="2">
    <location>
        <begin position="206"/>
        <end position="254"/>
    </location>
</feature>
<organism evidence="4 5">
    <name type="scientific">Bifidobacterium longum</name>
    <dbReference type="NCBI Taxonomy" id="216816"/>
    <lineage>
        <taxon>Bacteria</taxon>
        <taxon>Bacillati</taxon>
        <taxon>Actinomycetota</taxon>
        <taxon>Actinomycetes</taxon>
        <taxon>Bifidobacteriales</taxon>
        <taxon>Bifidobacteriaceae</taxon>
        <taxon>Bifidobacterium</taxon>
    </lineage>
</organism>
<sequence>MDLGQAQWLAEGHWYMLPFRFESNGAEILFYYDVTHCETMHGVLRSVVPGGQYVGMLVAVLSVMEQCEGHRLPLSYVQWDPKSVYMSAQGYPLFAVVPALGLEPDRDTVSTLLQTLADARRTRLEDAVVQGYQRALAEFLGRNSEVNADALHDFMSYLLPGTVQPRQAQSAQSPHEDNGSETQFGATVVSDGTMVGATRFGATVLSSKPKLQTTPQQPVMPTTSAAPAAPAMPAAHAAPAQPTPVTSSSPVTQPTPAMPIAVNLPRKQETQPARENPVREQYIREDFARGVASNVAAAAAAGDAATAAAVADSAATAAVAEANTGNTATAHNATNAVNNIAAARVPATNNVVRPILPVSAVSTALRADENDSEGETMLRLYTDKSRGFTVTRLRDGKAITVHATRATIGRSKTADIHMGGNTNVSRIHVVIDMLDDGRFCITDNHSANGTAVGGRELASGGCEYVASGGDFTLADDTFVISPTIEGREEPKRWR</sequence>
<accession>A0AB35SAC5</accession>